<dbReference type="EMBL" id="RDQZ01000013">
    <property type="protein sequence ID" value="RXH12337.1"/>
    <property type="molecule type" value="Genomic_DNA"/>
</dbReference>
<keyword evidence="1" id="KW-0175">Coiled coil</keyword>
<reference evidence="2 3" key="1">
    <citation type="submission" date="2018-10" db="EMBL/GenBank/DDBJ databases">
        <title>Bradyrhizobium sp. nov., effective nodules isolated from peanut in China.</title>
        <authorList>
            <person name="Li Y."/>
        </authorList>
    </citation>
    <scope>NUCLEOTIDE SEQUENCE [LARGE SCALE GENOMIC DNA]</scope>
    <source>
        <strain evidence="2 3">CCBAU 53426</strain>
    </source>
</reference>
<evidence type="ECO:0000313" key="3">
    <source>
        <dbReference type="Proteomes" id="UP000290401"/>
    </source>
</evidence>
<feature type="coiled-coil region" evidence="1">
    <location>
        <begin position="537"/>
        <end position="564"/>
    </location>
</feature>
<protein>
    <submittedName>
        <fullName evidence="2">Uncharacterized protein</fullName>
    </submittedName>
</protein>
<name>A0ABY0E7N6_9BRAD</name>
<gene>
    <name evidence="2" type="ORF">EAS56_17670</name>
</gene>
<sequence>MLDLQGDKGFGRLTYENGIDGLEVSYSQRDKFVDNLPNFYADSLTPAAPKKTINTGQFYGDRDVLVFDGTVTGKPPLAQLVMSIQSVYVGSLEFKDTAEKLDSRSISFEDRILSARAGALMAHSTFTIQAPATGAASSKTISSIAANIAAPTGSAEAAFARSLNVLATGGFPLVARKLDLRTSEKLVDSGPLSTLPTVEFIRLPPSKSDLDFNRLFVQAQSIVDTNVLVTSFDETNKAISKDALYRMKDALEALSADSTDREAMSFVREQTQILSGPAGSPLILYRSIEQTGAPPSDITRTQNFLFRYSTVDKFRQALRPSMTPEQISKFENDAATTAIQSISSLVGRPLPHDHALLIGTVSDAQFGKAPWMNGQDQVFGLHPAVLSGSIQAKVLALAAESMIISSVRANKRKVTAVEYLPALRRLQQQYQARSNSTFSSMLASSAPSDTGLLRDIAGFNSFGALYSYGFANFASHVDTTDYRLGLEQGQFEGGKAVYDLLKSKLTFVNLNDLPDGASIDDILKAIEQAAESITKFVQGLQQLVDQLKNTVASLEQKLASTLSDVGGAARGIRTLALAGTGFLIGGPVGAAIGGLISLF</sequence>
<dbReference type="Proteomes" id="UP000290401">
    <property type="component" value="Unassembled WGS sequence"/>
</dbReference>
<evidence type="ECO:0000256" key="1">
    <source>
        <dbReference type="SAM" id="Coils"/>
    </source>
</evidence>
<accession>A0ABY0E7N6</accession>
<organism evidence="2 3">
    <name type="scientific">Bradyrhizobium guangzhouense</name>
    <dbReference type="NCBI Taxonomy" id="1325095"/>
    <lineage>
        <taxon>Bacteria</taxon>
        <taxon>Pseudomonadati</taxon>
        <taxon>Pseudomonadota</taxon>
        <taxon>Alphaproteobacteria</taxon>
        <taxon>Hyphomicrobiales</taxon>
        <taxon>Nitrobacteraceae</taxon>
        <taxon>Bradyrhizobium</taxon>
    </lineage>
</organism>
<comment type="caution">
    <text evidence="2">The sequence shown here is derived from an EMBL/GenBank/DDBJ whole genome shotgun (WGS) entry which is preliminary data.</text>
</comment>
<keyword evidence="3" id="KW-1185">Reference proteome</keyword>
<proteinExistence type="predicted"/>
<evidence type="ECO:0000313" key="2">
    <source>
        <dbReference type="EMBL" id="RXH12337.1"/>
    </source>
</evidence>